<name>A0ACB9RTU0_9MYRT</name>
<dbReference type="EMBL" id="CM042882">
    <property type="protein sequence ID" value="KAI4382438.1"/>
    <property type="molecule type" value="Genomic_DNA"/>
</dbReference>
<dbReference type="Proteomes" id="UP001057402">
    <property type="component" value="Chromosome 3"/>
</dbReference>
<evidence type="ECO:0000313" key="2">
    <source>
        <dbReference type="Proteomes" id="UP001057402"/>
    </source>
</evidence>
<organism evidence="1 2">
    <name type="scientific">Melastoma candidum</name>
    <dbReference type="NCBI Taxonomy" id="119954"/>
    <lineage>
        <taxon>Eukaryota</taxon>
        <taxon>Viridiplantae</taxon>
        <taxon>Streptophyta</taxon>
        <taxon>Embryophyta</taxon>
        <taxon>Tracheophyta</taxon>
        <taxon>Spermatophyta</taxon>
        <taxon>Magnoliopsida</taxon>
        <taxon>eudicotyledons</taxon>
        <taxon>Gunneridae</taxon>
        <taxon>Pentapetalae</taxon>
        <taxon>rosids</taxon>
        <taxon>malvids</taxon>
        <taxon>Myrtales</taxon>
        <taxon>Melastomataceae</taxon>
        <taxon>Melastomatoideae</taxon>
        <taxon>Melastomateae</taxon>
        <taxon>Melastoma</taxon>
    </lineage>
</organism>
<evidence type="ECO:0000313" key="1">
    <source>
        <dbReference type="EMBL" id="KAI4382438.1"/>
    </source>
</evidence>
<proteinExistence type="predicted"/>
<reference evidence="2" key="1">
    <citation type="journal article" date="2023" name="Front. Plant Sci.">
        <title>Chromosomal-level genome assembly of Melastoma candidum provides insights into trichome evolution.</title>
        <authorList>
            <person name="Zhong Y."/>
            <person name="Wu W."/>
            <person name="Sun C."/>
            <person name="Zou P."/>
            <person name="Liu Y."/>
            <person name="Dai S."/>
            <person name="Zhou R."/>
        </authorList>
    </citation>
    <scope>NUCLEOTIDE SEQUENCE [LARGE SCALE GENOMIC DNA]</scope>
</reference>
<accession>A0ACB9RTU0</accession>
<keyword evidence="2" id="KW-1185">Reference proteome</keyword>
<sequence>MVMIGDQIKIVLFVLTSWLTYDSPRHHPPLDFSYHDPHPPSTFPTLTRFTTTNDLLDTVIFCIGDEEVQCGRTKLASLSIPFSAMLCGGFAESATTRVDFSLNGISVEGMRALEAYSRTRRLDSFSPQVVLELLSFSNTYCCGEMKSRLRCLLSFTPLQHR</sequence>
<comment type="caution">
    <text evidence="1">The sequence shown here is derived from an EMBL/GenBank/DDBJ whole genome shotgun (WGS) entry which is preliminary data.</text>
</comment>
<gene>
    <name evidence="1" type="ORF">MLD38_008404</name>
</gene>
<protein>
    <submittedName>
        <fullName evidence="1">Uncharacterized protein</fullName>
    </submittedName>
</protein>